<organism evidence="2 3">
    <name type="scientific">Corynebacterium doosanense CAU 212 = DSM 45436</name>
    <dbReference type="NCBI Taxonomy" id="558173"/>
    <lineage>
        <taxon>Bacteria</taxon>
        <taxon>Bacillati</taxon>
        <taxon>Actinomycetota</taxon>
        <taxon>Actinomycetes</taxon>
        <taxon>Mycobacteriales</taxon>
        <taxon>Corynebacteriaceae</taxon>
        <taxon>Corynebacterium</taxon>
    </lineage>
</organism>
<protein>
    <submittedName>
        <fullName evidence="2">Uncharacterized protein</fullName>
    </submittedName>
</protein>
<evidence type="ECO:0000313" key="3">
    <source>
        <dbReference type="Proteomes" id="UP000029914"/>
    </source>
</evidence>
<keyword evidence="3" id="KW-1185">Reference proteome</keyword>
<sequence length="62" mass="6479">MRALIFLIPGLILLAAGIWWINDAGHSVWAILAMLTTATGGALSISGMAVGLDLFAPTSRKI</sequence>
<dbReference type="HOGENOM" id="CLU_205765_0_0_11"/>
<proteinExistence type="predicted"/>
<name>A0A097IE58_9CORY</name>
<keyword evidence="1" id="KW-0472">Membrane</keyword>
<dbReference type="OrthoDB" id="4427583at2"/>
<gene>
    <name evidence="2" type="ORF">CDOO_03385</name>
</gene>
<evidence type="ECO:0000256" key="1">
    <source>
        <dbReference type="SAM" id="Phobius"/>
    </source>
</evidence>
<dbReference type="AlphaFoldDB" id="A0A097IE58"/>
<dbReference type="EMBL" id="CP006764">
    <property type="protein sequence ID" value="AIT60395.1"/>
    <property type="molecule type" value="Genomic_DNA"/>
</dbReference>
<reference evidence="2 3" key="1">
    <citation type="submission" date="2013-09" db="EMBL/GenBank/DDBJ databases">
        <title>Complete genome sequence of Corynebacterium doosanense CAU 212(T) (=DSM 45436(T)), isolated from activated sludge.</title>
        <authorList>
            <person name="Schaffert L."/>
            <person name="Albersmeier A."/>
            <person name="Kalinowski J."/>
            <person name="Ruckert C."/>
        </authorList>
    </citation>
    <scope>NUCLEOTIDE SEQUENCE [LARGE SCALE GENOMIC DNA]</scope>
    <source>
        <strain evidence="2 3">CAU 212</strain>
    </source>
</reference>
<dbReference type="Proteomes" id="UP000029914">
    <property type="component" value="Chromosome"/>
</dbReference>
<keyword evidence="1" id="KW-0812">Transmembrane</keyword>
<dbReference type="KEGG" id="cdo:CDOO_03385"/>
<dbReference type="STRING" id="558173.CDOO_03385"/>
<accession>A0A097IE58</accession>
<dbReference type="RefSeq" id="WP_018021182.1">
    <property type="nucleotide sequence ID" value="NZ_AQUX01000002.1"/>
</dbReference>
<feature type="transmembrane region" description="Helical" evidence="1">
    <location>
        <begin position="27"/>
        <end position="56"/>
    </location>
</feature>
<evidence type="ECO:0000313" key="2">
    <source>
        <dbReference type="EMBL" id="AIT60395.1"/>
    </source>
</evidence>
<dbReference type="eggNOG" id="ENOG5031K6P">
    <property type="taxonomic scope" value="Bacteria"/>
</dbReference>
<keyword evidence="1" id="KW-1133">Transmembrane helix</keyword>